<dbReference type="EMBL" id="BMAO01022405">
    <property type="protein sequence ID" value="GFQ81717.1"/>
    <property type="molecule type" value="Genomic_DNA"/>
</dbReference>
<sequence length="20" mass="2302">KTPPNLLKECCLIDRLLCTK</sequence>
<accession>A0A8X6FJY8</accession>
<organism evidence="1 2">
    <name type="scientific">Trichonephila clavata</name>
    <name type="common">Joro spider</name>
    <name type="synonym">Nephila clavata</name>
    <dbReference type="NCBI Taxonomy" id="2740835"/>
    <lineage>
        <taxon>Eukaryota</taxon>
        <taxon>Metazoa</taxon>
        <taxon>Ecdysozoa</taxon>
        <taxon>Arthropoda</taxon>
        <taxon>Chelicerata</taxon>
        <taxon>Arachnida</taxon>
        <taxon>Araneae</taxon>
        <taxon>Araneomorphae</taxon>
        <taxon>Entelegynae</taxon>
        <taxon>Araneoidea</taxon>
        <taxon>Nephilidae</taxon>
        <taxon>Trichonephila</taxon>
    </lineage>
</organism>
<keyword evidence="2" id="KW-1185">Reference proteome</keyword>
<name>A0A8X6FJY8_TRICU</name>
<reference evidence="1" key="1">
    <citation type="submission" date="2020-07" db="EMBL/GenBank/DDBJ databases">
        <title>Multicomponent nature underlies the extraordinary mechanical properties of spider dragline silk.</title>
        <authorList>
            <person name="Kono N."/>
            <person name="Nakamura H."/>
            <person name="Mori M."/>
            <person name="Yoshida Y."/>
            <person name="Ohtoshi R."/>
            <person name="Malay A.D."/>
            <person name="Moran D.A.P."/>
            <person name="Tomita M."/>
            <person name="Numata K."/>
            <person name="Arakawa K."/>
        </authorList>
    </citation>
    <scope>NUCLEOTIDE SEQUENCE</scope>
</reference>
<proteinExistence type="predicted"/>
<feature type="non-terminal residue" evidence="1">
    <location>
        <position position="1"/>
    </location>
</feature>
<evidence type="ECO:0000313" key="1">
    <source>
        <dbReference type="EMBL" id="GFQ81717.1"/>
    </source>
</evidence>
<dbReference type="AlphaFoldDB" id="A0A8X6FJY8"/>
<gene>
    <name evidence="1" type="ORF">TNCT_347961</name>
</gene>
<comment type="caution">
    <text evidence="1">The sequence shown here is derived from an EMBL/GenBank/DDBJ whole genome shotgun (WGS) entry which is preliminary data.</text>
</comment>
<protein>
    <submittedName>
        <fullName evidence="1">Uncharacterized protein</fullName>
    </submittedName>
</protein>
<evidence type="ECO:0000313" key="2">
    <source>
        <dbReference type="Proteomes" id="UP000887116"/>
    </source>
</evidence>
<dbReference type="Proteomes" id="UP000887116">
    <property type="component" value="Unassembled WGS sequence"/>
</dbReference>